<dbReference type="Pfam" id="PF00096">
    <property type="entry name" value="zf-C2H2"/>
    <property type="match status" value="2"/>
</dbReference>
<feature type="domain" description="C2H2-type" evidence="9">
    <location>
        <begin position="29"/>
        <end position="58"/>
    </location>
</feature>
<dbReference type="FunFam" id="3.30.160.60:FF:000104">
    <property type="entry name" value="Transcriptional repressor protein YY1"/>
    <property type="match status" value="1"/>
</dbReference>
<evidence type="ECO:0000256" key="8">
    <source>
        <dbReference type="PROSITE-ProRule" id="PRU00042"/>
    </source>
</evidence>
<dbReference type="GO" id="GO:0000785">
    <property type="term" value="C:chromatin"/>
    <property type="evidence" value="ECO:0007669"/>
    <property type="project" value="TreeGrafter"/>
</dbReference>
<keyword evidence="5" id="KW-0862">Zinc</keyword>
<comment type="caution">
    <text evidence="10">The sequence shown here is derived from an EMBL/GenBank/DDBJ whole genome shotgun (WGS) entry which is preliminary data.</text>
</comment>
<dbReference type="GO" id="GO:0008270">
    <property type="term" value="F:zinc ion binding"/>
    <property type="evidence" value="ECO:0007669"/>
    <property type="project" value="UniProtKB-KW"/>
</dbReference>
<dbReference type="FunFam" id="3.30.160.60:FF:000163">
    <property type="entry name" value="transcriptional repressor protein YY1"/>
    <property type="match status" value="1"/>
</dbReference>
<dbReference type="Proteomes" id="UP001208570">
    <property type="component" value="Unassembled WGS sequence"/>
</dbReference>
<dbReference type="SUPFAM" id="SSF57667">
    <property type="entry name" value="beta-beta-alpha zinc fingers"/>
    <property type="match status" value="1"/>
</dbReference>
<dbReference type="InterPro" id="IPR036236">
    <property type="entry name" value="Znf_C2H2_sf"/>
</dbReference>
<keyword evidence="11" id="KW-1185">Reference proteome</keyword>
<keyword evidence="4 8" id="KW-0863">Zinc-finger</keyword>
<protein>
    <recommendedName>
        <fullName evidence="9">C2H2-type domain-containing protein</fullName>
    </recommendedName>
</protein>
<keyword evidence="7" id="KW-0539">Nucleus</keyword>
<evidence type="ECO:0000256" key="7">
    <source>
        <dbReference type="ARBA" id="ARBA00023242"/>
    </source>
</evidence>
<evidence type="ECO:0000259" key="9">
    <source>
        <dbReference type="PROSITE" id="PS50157"/>
    </source>
</evidence>
<name>A0AAD9K713_9ANNE</name>
<proteinExistence type="predicted"/>
<gene>
    <name evidence="10" type="ORF">LSH36_43g08019</name>
</gene>
<feature type="non-terminal residue" evidence="10">
    <location>
        <position position="1"/>
    </location>
</feature>
<keyword evidence="3" id="KW-0677">Repeat</keyword>
<reference evidence="10" key="1">
    <citation type="journal article" date="2023" name="Mol. Biol. Evol.">
        <title>Third-Generation Sequencing Reveals the Adaptive Role of the Epigenome in Three Deep-Sea Polychaetes.</title>
        <authorList>
            <person name="Perez M."/>
            <person name="Aroh O."/>
            <person name="Sun Y."/>
            <person name="Lan Y."/>
            <person name="Juniper S.K."/>
            <person name="Young C.R."/>
            <person name="Angers B."/>
            <person name="Qian P.Y."/>
        </authorList>
    </citation>
    <scope>NUCLEOTIDE SEQUENCE</scope>
    <source>
        <strain evidence="10">P08H-3</strain>
    </source>
</reference>
<comment type="subcellular location">
    <subcellularLocation>
        <location evidence="1">Nucleus</location>
    </subcellularLocation>
</comment>
<dbReference type="GO" id="GO:0000981">
    <property type="term" value="F:DNA-binding transcription factor activity, RNA polymerase II-specific"/>
    <property type="evidence" value="ECO:0007669"/>
    <property type="project" value="TreeGrafter"/>
</dbReference>
<evidence type="ECO:0000313" key="10">
    <source>
        <dbReference type="EMBL" id="KAK2166066.1"/>
    </source>
</evidence>
<dbReference type="GO" id="GO:0005667">
    <property type="term" value="C:transcription regulator complex"/>
    <property type="evidence" value="ECO:0007669"/>
    <property type="project" value="TreeGrafter"/>
</dbReference>
<dbReference type="Gene3D" id="3.30.160.60">
    <property type="entry name" value="Classic Zinc Finger"/>
    <property type="match status" value="2"/>
</dbReference>
<dbReference type="SMART" id="SM00355">
    <property type="entry name" value="ZnF_C2H2"/>
    <property type="match status" value="2"/>
</dbReference>
<dbReference type="PANTHER" id="PTHR14003:SF19">
    <property type="entry name" value="YY2 TRANSCRIPTION FACTOR"/>
    <property type="match status" value="1"/>
</dbReference>
<keyword evidence="2" id="KW-0479">Metal-binding</keyword>
<feature type="domain" description="C2H2-type" evidence="9">
    <location>
        <begin position="1"/>
        <end position="28"/>
    </location>
</feature>
<evidence type="ECO:0000256" key="1">
    <source>
        <dbReference type="ARBA" id="ARBA00004123"/>
    </source>
</evidence>
<evidence type="ECO:0000256" key="2">
    <source>
        <dbReference type="ARBA" id="ARBA00022723"/>
    </source>
</evidence>
<dbReference type="PANTHER" id="PTHR14003">
    <property type="entry name" value="TRANSCRIPTIONAL REPRESSOR PROTEIN YY"/>
    <property type="match status" value="1"/>
</dbReference>
<dbReference type="PROSITE" id="PS50157">
    <property type="entry name" value="ZINC_FINGER_C2H2_2"/>
    <property type="match status" value="2"/>
</dbReference>
<dbReference type="InterPro" id="IPR013087">
    <property type="entry name" value="Znf_C2H2_type"/>
</dbReference>
<dbReference type="AlphaFoldDB" id="A0AAD9K713"/>
<evidence type="ECO:0000256" key="3">
    <source>
        <dbReference type="ARBA" id="ARBA00022737"/>
    </source>
</evidence>
<evidence type="ECO:0000313" key="11">
    <source>
        <dbReference type="Proteomes" id="UP001208570"/>
    </source>
</evidence>
<accession>A0AAD9K713</accession>
<dbReference type="EMBL" id="JAODUP010000043">
    <property type="protein sequence ID" value="KAK2166066.1"/>
    <property type="molecule type" value="Genomic_DNA"/>
</dbReference>
<dbReference type="GO" id="GO:0031519">
    <property type="term" value="C:PcG protein complex"/>
    <property type="evidence" value="ECO:0007669"/>
    <property type="project" value="TreeGrafter"/>
</dbReference>
<evidence type="ECO:0000256" key="5">
    <source>
        <dbReference type="ARBA" id="ARBA00022833"/>
    </source>
</evidence>
<organism evidence="10 11">
    <name type="scientific">Paralvinella palmiformis</name>
    <dbReference type="NCBI Taxonomy" id="53620"/>
    <lineage>
        <taxon>Eukaryota</taxon>
        <taxon>Metazoa</taxon>
        <taxon>Spiralia</taxon>
        <taxon>Lophotrochozoa</taxon>
        <taxon>Annelida</taxon>
        <taxon>Polychaeta</taxon>
        <taxon>Sedentaria</taxon>
        <taxon>Canalipalpata</taxon>
        <taxon>Terebellida</taxon>
        <taxon>Terebelliformia</taxon>
        <taxon>Alvinellidae</taxon>
        <taxon>Paralvinella</taxon>
    </lineage>
</organism>
<evidence type="ECO:0000256" key="4">
    <source>
        <dbReference type="ARBA" id="ARBA00022771"/>
    </source>
</evidence>
<dbReference type="GO" id="GO:0000978">
    <property type="term" value="F:RNA polymerase II cis-regulatory region sequence-specific DNA binding"/>
    <property type="evidence" value="ECO:0007669"/>
    <property type="project" value="TreeGrafter"/>
</dbReference>
<sequence length="123" mass="13881">CTFEGCGKRFSLDFNLRTHVRIHTGDRPYVCPFDGCNKKFAQSTNLKSHILTHAKQKYVAGLCLKFVLNEHPMNSLTVFKMLGFISSRNQGPQFQIQPIQFDLQDAHSNVHIVSAVDDTLTIG</sequence>
<evidence type="ECO:0000256" key="6">
    <source>
        <dbReference type="ARBA" id="ARBA00023125"/>
    </source>
</evidence>
<keyword evidence="6" id="KW-0238">DNA-binding</keyword>
<dbReference type="PROSITE" id="PS00028">
    <property type="entry name" value="ZINC_FINGER_C2H2_1"/>
    <property type="match status" value="2"/>
</dbReference>